<dbReference type="EMBL" id="QHGU01000095">
    <property type="protein sequence ID" value="PZM54083.1"/>
    <property type="molecule type" value="Genomic_DNA"/>
</dbReference>
<dbReference type="Gene3D" id="3.40.1310.30">
    <property type="match status" value="1"/>
</dbReference>
<evidence type="ECO:0000313" key="2">
    <source>
        <dbReference type="EMBL" id="PZM54083.1"/>
    </source>
</evidence>
<dbReference type="Pfam" id="PF01719">
    <property type="entry name" value="Rep_OBD"/>
    <property type="match status" value="1"/>
</dbReference>
<organism evidence="2 3">
    <name type="scientific">Enterococcus faecium</name>
    <name type="common">Streptococcus faecium</name>
    <dbReference type="NCBI Taxonomy" id="1352"/>
    <lineage>
        <taxon>Bacteria</taxon>
        <taxon>Bacillati</taxon>
        <taxon>Bacillota</taxon>
        <taxon>Bacilli</taxon>
        <taxon>Lactobacillales</taxon>
        <taxon>Enterococcaceae</taxon>
        <taxon>Enterococcus</taxon>
    </lineage>
</organism>
<name>A0AB73TMP1_ENTFC</name>
<proteinExistence type="predicted"/>
<dbReference type="Gene3D" id="1.10.10.1480">
    <property type="entry name" value="Plasmid replication protein"/>
    <property type="match status" value="1"/>
</dbReference>
<reference evidence="2 3" key="1">
    <citation type="submission" date="2018-05" db="EMBL/GenBank/DDBJ databases">
        <title>Vancomycin-resistant Enterococcus faecium strain from Chelyabinsk, Russia.</title>
        <authorList>
            <person name="Gostev V."/>
            <person name="Goncharov A."/>
            <person name="Kolodzhieva V."/>
            <person name="Suvorov A."/>
            <person name="Sidorenko S."/>
            <person name="Zueva L."/>
        </authorList>
    </citation>
    <scope>NUCLEOTIDE SEQUENCE [LARGE SCALE GENOMIC DNA]</scope>
    <source>
        <strain evidence="2 3">20</strain>
    </source>
</reference>
<gene>
    <name evidence="2" type="ORF">DKP91_13110</name>
</gene>
<sequence>MTVRITKARHFSFLLYPDSIPNDWKEKLESLGISMAVSPLHDMDEKKDKEKWTIDDVVRNGKHYKKPHYHVIYIARNPVTIESIRKKIKRKLGNNSVAHVEIIDSIKGAYEYLTHESKDAKAKNKHIYDKKDILYINDFDIDRYITLDESQKRELRKTLTNIIDMYGVVNAKELRAFLNWRGTEFGVTNLGDVEDVLSANGSLFRFYFDGNYQNGFRPQYAKRINSETGEIISGVDELISKTEEGE</sequence>
<protein>
    <submittedName>
        <fullName evidence="2">Replication protein RepB</fullName>
    </submittedName>
</protein>
<dbReference type="GO" id="GO:0003916">
    <property type="term" value="F:DNA topoisomerase activity"/>
    <property type="evidence" value="ECO:0007669"/>
    <property type="project" value="InterPro"/>
</dbReference>
<feature type="domain" description="Plasmid replication protein origin binding" evidence="1">
    <location>
        <begin position="5"/>
        <end position="142"/>
    </location>
</feature>
<dbReference type="GO" id="GO:0006260">
    <property type="term" value="P:DNA replication"/>
    <property type="evidence" value="ECO:0007669"/>
    <property type="project" value="InterPro"/>
</dbReference>
<comment type="caution">
    <text evidence="2">The sequence shown here is derived from an EMBL/GenBank/DDBJ whole genome shotgun (WGS) entry which is preliminary data.</text>
</comment>
<dbReference type="GO" id="GO:0003677">
    <property type="term" value="F:DNA binding"/>
    <property type="evidence" value="ECO:0007669"/>
    <property type="project" value="InterPro"/>
</dbReference>
<dbReference type="AlphaFoldDB" id="A0AB73TMP1"/>
<dbReference type="Proteomes" id="UP000249070">
    <property type="component" value="Unassembled WGS sequence"/>
</dbReference>
<dbReference type="InterPro" id="IPR002631">
    <property type="entry name" value="Plasmid_rep_OBD"/>
</dbReference>
<evidence type="ECO:0000313" key="3">
    <source>
        <dbReference type="Proteomes" id="UP000249070"/>
    </source>
</evidence>
<accession>A0AB73TMP1</accession>
<dbReference type="InterPro" id="IPR041919">
    <property type="entry name" value="Plasmid_rep_C_sf"/>
</dbReference>
<dbReference type="RefSeq" id="WP_060806721.1">
    <property type="nucleotide sequence ID" value="NZ_CP083922.1"/>
</dbReference>
<evidence type="ECO:0000259" key="1">
    <source>
        <dbReference type="Pfam" id="PF01719"/>
    </source>
</evidence>
<dbReference type="GO" id="GO:0005727">
    <property type="term" value="C:extrachromosomal circular DNA"/>
    <property type="evidence" value="ECO:0007669"/>
    <property type="project" value="InterPro"/>
</dbReference>